<feature type="domain" description="ChsH2 C-terminal OB-fold" evidence="1">
    <location>
        <begin position="58"/>
        <end position="124"/>
    </location>
</feature>
<reference evidence="3 4" key="1">
    <citation type="submission" date="2016-10" db="EMBL/GenBank/DDBJ databases">
        <title>Complete Genome Sequence of the Nonylphenol-Degrading Bacterium Sphingobium cloacae JCM 10874T.</title>
        <authorList>
            <person name="Ootsuka M."/>
            <person name="Nishizawa T."/>
            <person name="Ohta H."/>
        </authorList>
    </citation>
    <scope>NUCLEOTIDE SEQUENCE [LARGE SCALE GENOMIC DNA]</scope>
    <source>
        <strain evidence="3 4">JCM 10874</strain>
    </source>
</reference>
<keyword evidence="4" id="KW-1185">Reference proteome</keyword>
<sequence length="140" mass="15545">MAPATERPLPLPDPLSQPFWDAARAHRLCVQACLQCNHLAYPPEAACRKCGGSDLHFRDVSGRATLHSWTVLHDPPSPGFQDRLPVILAVVELEEQKGLLLSTNLIDAALETLRINLPLEAWFEDVGNDCALIQFRVREA</sequence>
<dbReference type="InterPro" id="IPR022002">
    <property type="entry name" value="ChsH2_Znr"/>
</dbReference>
<dbReference type="AlphaFoldDB" id="A0A1E1EZG8"/>
<evidence type="ECO:0000313" key="3">
    <source>
        <dbReference type="EMBL" id="BAV63657.1"/>
    </source>
</evidence>
<dbReference type="Gene3D" id="6.10.30.10">
    <property type="match status" value="1"/>
</dbReference>
<dbReference type="EMBL" id="AP017655">
    <property type="protein sequence ID" value="BAV63657.1"/>
    <property type="molecule type" value="Genomic_DNA"/>
</dbReference>
<dbReference type="InterPro" id="IPR052513">
    <property type="entry name" value="Thioester_dehydratase-like"/>
</dbReference>
<dbReference type="OrthoDB" id="7210118at2"/>
<name>A0A1E1EZG8_9SPHN</name>
<evidence type="ECO:0000313" key="4">
    <source>
        <dbReference type="Proteomes" id="UP000218272"/>
    </source>
</evidence>
<dbReference type="SUPFAM" id="SSF50249">
    <property type="entry name" value="Nucleic acid-binding proteins"/>
    <property type="match status" value="1"/>
</dbReference>
<gene>
    <name evidence="3" type="ORF">SCLO_1006170</name>
</gene>
<protein>
    <recommendedName>
        <fullName evidence="5">DUF35 domain-containing protein</fullName>
    </recommendedName>
</protein>
<evidence type="ECO:0000259" key="1">
    <source>
        <dbReference type="Pfam" id="PF01796"/>
    </source>
</evidence>
<organism evidence="3 4">
    <name type="scientific">Sphingobium cloacae</name>
    <dbReference type="NCBI Taxonomy" id="120107"/>
    <lineage>
        <taxon>Bacteria</taxon>
        <taxon>Pseudomonadati</taxon>
        <taxon>Pseudomonadota</taxon>
        <taxon>Alphaproteobacteria</taxon>
        <taxon>Sphingomonadales</taxon>
        <taxon>Sphingomonadaceae</taxon>
        <taxon>Sphingobium</taxon>
    </lineage>
</organism>
<evidence type="ECO:0008006" key="5">
    <source>
        <dbReference type="Google" id="ProtNLM"/>
    </source>
</evidence>
<dbReference type="RefSeq" id="WP_066515828.1">
    <property type="nucleotide sequence ID" value="NZ_AP017655.1"/>
</dbReference>
<dbReference type="InterPro" id="IPR002878">
    <property type="entry name" value="ChsH2_C"/>
</dbReference>
<accession>A0A1E1EZG8</accession>
<evidence type="ECO:0000259" key="2">
    <source>
        <dbReference type="Pfam" id="PF12172"/>
    </source>
</evidence>
<dbReference type="Proteomes" id="UP000218272">
    <property type="component" value="Chromosome SCLO_1"/>
</dbReference>
<dbReference type="PANTHER" id="PTHR34075:SF5">
    <property type="entry name" value="BLR3430 PROTEIN"/>
    <property type="match status" value="1"/>
</dbReference>
<dbReference type="Pfam" id="PF12172">
    <property type="entry name" value="zf-ChsH2"/>
    <property type="match status" value="1"/>
</dbReference>
<dbReference type="PANTHER" id="PTHR34075">
    <property type="entry name" value="BLR3430 PROTEIN"/>
    <property type="match status" value="1"/>
</dbReference>
<dbReference type="InterPro" id="IPR012340">
    <property type="entry name" value="NA-bd_OB-fold"/>
</dbReference>
<feature type="domain" description="ChsH2 rubredoxin-like zinc ribbon" evidence="2">
    <location>
        <begin position="20"/>
        <end position="55"/>
    </location>
</feature>
<dbReference type="KEGG" id="sclo:SCLO_1006170"/>
<dbReference type="Pfam" id="PF01796">
    <property type="entry name" value="OB_ChsH2_C"/>
    <property type="match status" value="1"/>
</dbReference>
<proteinExistence type="predicted"/>